<protein>
    <submittedName>
        <fullName evidence="3">Outer membrane protein OmpU</fullName>
    </submittedName>
</protein>
<dbReference type="InterPro" id="IPR023614">
    <property type="entry name" value="Porin_dom_sf"/>
</dbReference>
<evidence type="ECO:0000313" key="3">
    <source>
        <dbReference type="EMBL" id="SDY16609.1"/>
    </source>
</evidence>
<feature type="chain" id="PRO_5011439068" evidence="1">
    <location>
        <begin position="21"/>
        <end position="337"/>
    </location>
</feature>
<evidence type="ECO:0000256" key="1">
    <source>
        <dbReference type="SAM" id="SignalP"/>
    </source>
</evidence>
<dbReference type="Proteomes" id="UP000199286">
    <property type="component" value="Unassembled WGS sequence"/>
</dbReference>
<keyword evidence="4" id="KW-1185">Reference proteome</keyword>
<keyword evidence="1" id="KW-0732">Signal</keyword>
<dbReference type="EMBL" id="FNPF01000004">
    <property type="protein sequence ID" value="SDY16609.1"/>
    <property type="molecule type" value="Genomic_DNA"/>
</dbReference>
<dbReference type="STRING" id="321339.SAMN05444340_10432"/>
<name>A0A1H3HPK6_9RHOB</name>
<sequence length="337" mass="34869">MKKILFATTALVASAGIASAQGVEVSGTAEVGIVGGDRYDAADPILGYDNDNVDQLWTDVEVTFTMTGEADNGLTFGASVQLDEAPGPHGTDDDGATWFLAFGGARLDMGDTDGAFDAAMTEVGLVGTIDDTETAHAGYNGNAGLDGFYDGQIARFSYSYDAFTGHVSVEIDDTGEDAAVYGIGFSYAADLAGVNLGFGIGHQQTEIDNNSFRNVLVPGSDGDYSVTGASLSATTDAGIQVVLNYSEYNQENWDETMTHSAIGVAYTMNALSLGVNYGVYDDVNGVDGDETSGYAVSMNYDLGGGLVVQAGYAESDVDAGGVDETGDNYSLGLAMSF</sequence>
<dbReference type="SUPFAM" id="SSF56935">
    <property type="entry name" value="Porins"/>
    <property type="match status" value="1"/>
</dbReference>
<dbReference type="AlphaFoldDB" id="A0A1H3HPK6"/>
<accession>A0A1H3HPK6</accession>
<dbReference type="OrthoDB" id="7326315at2"/>
<dbReference type="RefSeq" id="WP_089880933.1">
    <property type="nucleotide sequence ID" value="NZ_FNPF01000004.1"/>
</dbReference>
<gene>
    <name evidence="3" type="ORF">SAMN05444340_10432</name>
</gene>
<dbReference type="GO" id="GO:0016020">
    <property type="term" value="C:membrane"/>
    <property type="evidence" value="ECO:0007669"/>
    <property type="project" value="InterPro"/>
</dbReference>
<reference evidence="3 4" key="1">
    <citation type="submission" date="2016-10" db="EMBL/GenBank/DDBJ databases">
        <authorList>
            <person name="de Groot N.N."/>
        </authorList>
    </citation>
    <scope>NUCLEOTIDE SEQUENCE [LARGE SCALE GENOMIC DNA]</scope>
    <source>
        <strain evidence="3 4">DSM 26880</strain>
    </source>
</reference>
<dbReference type="InterPro" id="IPR033900">
    <property type="entry name" value="Gram_neg_porin_domain"/>
</dbReference>
<dbReference type="GO" id="GO:0015288">
    <property type="term" value="F:porin activity"/>
    <property type="evidence" value="ECO:0007669"/>
    <property type="project" value="InterPro"/>
</dbReference>
<feature type="domain" description="Porin" evidence="2">
    <location>
        <begin position="7"/>
        <end position="319"/>
    </location>
</feature>
<organism evidence="3 4">
    <name type="scientific">Citreimonas salinaria</name>
    <dbReference type="NCBI Taxonomy" id="321339"/>
    <lineage>
        <taxon>Bacteria</taxon>
        <taxon>Pseudomonadati</taxon>
        <taxon>Pseudomonadota</taxon>
        <taxon>Alphaproteobacteria</taxon>
        <taxon>Rhodobacterales</taxon>
        <taxon>Roseobacteraceae</taxon>
        <taxon>Citreimonas</taxon>
    </lineage>
</organism>
<evidence type="ECO:0000313" key="4">
    <source>
        <dbReference type="Proteomes" id="UP000199286"/>
    </source>
</evidence>
<feature type="signal peptide" evidence="1">
    <location>
        <begin position="1"/>
        <end position="20"/>
    </location>
</feature>
<proteinExistence type="predicted"/>
<dbReference type="Pfam" id="PF13609">
    <property type="entry name" value="Porin_4"/>
    <property type="match status" value="1"/>
</dbReference>
<evidence type="ECO:0000259" key="2">
    <source>
        <dbReference type="Pfam" id="PF13609"/>
    </source>
</evidence>
<dbReference type="Gene3D" id="2.40.160.10">
    <property type="entry name" value="Porin"/>
    <property type="match status" value="1"/>
</dbReference>